<evidence type="ECO:0000256" key="2">
    <source>
        <dbReference type="ARBA" id="ARBA00023315"/>
    </source>
</evidence>
<keyword evidence="5" id="KW-1185">Reference proteome</keyword>
<feature type="domain" description="N-acetyltransferase" evidence="3">
    <location>
        <begin position="1"/>
        <end position="163"/>
    </location>
</feature>
<protein>
    <submittedName>
        <fullName evidence="4">GNAT family N-acetyltransferase</fullName>
    </submittedName>
</protein>
<keyword evidence="2" id="KW-0012">Acyltransferase</keyword>
<sequence>MFVRTAGDRDLAAVRALLVETWHATYDAIYGAERVAEITNEWHSIASLKARLAKPSSEFLVADDGKRIGGMAFAEAVGDGGVVMLRQLYVLPSLQGRGIGGMLLDEIIESFPEAHRIRLEVEEKNTRAVAFYQANGFIQAGRTENCGSAGSAIPALIYERVLAA</sequence>
<dbReference type="InterPro" id="IPR000182">
    <property type="entry name" value="GNAT_dom"/>
</dbReference>
<dbReference type="CDD" id="cd04301">
    <property type="entry name" value="NAT_SF"/>
    <property type="match status" value="1"/>
</dbReference>
<dbReference type="RefSeq" id="WP_337106989.1">
    <property type="nucleotide sequence ID" value="NZ_JAPYKS010000010.1"/>
</dbReference>
<dbReference type="Pfam" id="PF00583">
    <property type="entry name" value="Acetyltransf_1"/>
    <property type="match status" value="1"/>
</dbReference>
<dbReference type="InterPro" id="IPR016181">
    <property type="entry name" value="Acyl_CoA_acyltransferase"/>
</dbReference>
<accession>A0ABU8KWJ8</accession>
<dbReference type="PROSITE" id="PS51186">
    <property type="entry name" value="GNAT"/>
    <property type="match status" value="1"/>
</dbReference>
<gene>
    <name evidence="4" type="ORF">O7A60_15120</name>
</gene>
<proteinExistence type="predicted"/>
<evidence type="ECO:0000259" key="3">
    <source>
        <dbReference type="PROSITE" id="PS51186"/>
    </source>
</evidence>
<evidence type="ECO:0000313" key="5">
    <source>
        <dbReference type="Proteomes" id="UP001387293"/>
    </source>
</evidence>
<dbReference type="EMBL" id="JAPYKS010000010">
    <property type="protein sequence ID" value="MEI9410098.1"/>
    <property type="molecule type" value="Genomic_DNA"/>
</dbReference>
<dbReference type="Gene3D" id="3.40.630.30">
    <property type="match status" value="1"/>
</dbReference>
<organism evidence="4 5">
    <name type="scientific">Mesorhizobium salmacidum</name>
    <dbReference type="NCBI Taxonomy" id="3015171"/>
    <lineage>
        <taxon>Bacteria</taxon>
        <taxon>Pseudomonadati</taxon>
        <taxon>Pseudomonadota</taxon>
        <taxon>Alphaproteobacteria</taxon>
        <taxon>Hyphomicrobiales</taxon>
        <taxon>Phyllobacteriaceae</taxon>
        <taxon>Mesorhizobium</taxon>
    </lineage>
</organism>
<comment type="caution">
    <text evidence="4">The sequence shown here is derived from an EMBL/GenBank/DDBJ whole genome shotgun (WGS) entry which is preliminary data.</text>
</comment>
<dbReference type="InterPro" id="IPR050832">
    <property type="entry name" value="Bact_Acetyltransf"/>
</dbReference>
<keyword evidence="1" id="KW-0808">Transferase</keyword>
<dbReference type="PANTHER" id="PTHR43877:SF2">
    <property type="entry name" value="AMINOALKYLPHOSPHONATE N-ACETYLTRANSFERASE-RELATED"/>
    <property type="match status" value="1"/>
</dbReference>
<name>A0ABU8KWJ8_9HYPH</name>
<evidence type="ECO:0000313" key="4">
    <source>
        <dbReference type="EMBL" id="MEI9410098.1"/>
    </source>
</evidence>
<dbReference type="PANTHER" id="PTHR43877">
    <property type="entry name" value="AMINOALKYLPHOSPHONATE N-ACETYLTRANSFERASE-RELATED-RELATED"/>
    <property type="match status" value="1"/>
</dbReference>
<dbReference type="SUPFAM" id="SSF55729">
    <property type="entry name" value="Acyl-CoA N-acyltransferases (Nat)"/>
    <property type="match status" value="1"/>
</dbReference>
<reference evidence="4 5" key="1">
    <citation type="submission" date="2022-12" db="EMBL/GenBank/DDBJ databases">
        <authorList>
            <person name="Muema E."/>
        </authorList>
    </citation>
    <scope>NUCLEOTIDE SEQUENCE [LARGE SCALE GENOMIC DNA]</scope>
    <source>
        <strain evidence="5">1326</strain>
    </source>
</reference>
<dbReference type="Proteomes" id="UP001387293">
    <property type="component" value="Unassembled WGS sequence"/>
</dbReference>
<evidence type="ECO:0000256" key="1">
    <source>
        <dbReference type="ARBA" id="ARBA00022679"/>
    </source>
</evidence>